<accession>A0ABY7WED5</accession>
<keyword evidence="4" id="KW-1133">Transmembrane helix</keyword>
<evidence type="ECO:0000256" key="2">
    <source>
        <dbReference type="ARBA" id="ARBA00022801"/>
    </source>
</evidence>
<reference evidence="5 6" key="1">
    <citation type="submission" date="2023-02" db="EMBL/GenBank/DDBJ databases">
        <title>Genome sequence of Sphingobacterium sp. KACC 22765.</title>
        <authorList>
            <person name="Kim S."/>
            <person name="Heo J."/>
            <person name="Kwon S.-W."/>
        </authorList>
    </citation>
    <scope>NUCLEOTIDE SEQUENCE [LARGE SCALE GENOMIC DNA]</scope>
    <source>
        <strain evidence="5 6">KACC 22765</strain>
    </source>
</reference>
<dbReference type="Pfam" id="PF01183">
    <property type="entry name" value="Glyco_hydro_25"/>
    <property type="match status" value="1"/>
</dbReference>
<keyword evidence="3" id="KW-0326">Glycosidase</keyword>
<evidence type="ECO:0000256" key="3">
    <source>
        <dbReference type="ARBA" id="ARBA00023295"/>
    </source>
</evidence>
<dbReference type="InterPro" id="IPR002053">
    <property type="entry name" value="Glyco_hydro_25"/>
</dbReference>
<keyword evidence="2" id="KW-0378">Hydrolase</keyword>
<keyword evidence="4" id="KW-0812">Transmembrane</keyword>
<sequence length="283" mass="33538">MAKSKRTVKKKTQSAAAENRKFLLWSILIPSILVLLGAVILWRTDLSYTLKRWMYGDDEGKMHNADEHAQRNLGLMERHDDYIYGIDISQYQGRIKWLEVNTIHDKIPLDFVFIRATMGEKKQDKRFDENWAAAQSRTKLRGAYHYFRPNENSKRQARNFIRAVSLRPGDLPPVLDIEERPRSQPMDSLKVGLKRWLDEVEAHYHVQPILYSGDSYFTDFLEKEFSNYVLWIANYNFWVDKPKKHWHFWQFSEKGFVRGIDGYVDLNLFKGDIEELETLAIPY</sequence>
<keyword evidence="4" id="KW-0472">Membrane</keyword>
<evidence type="ECO:0000313" key="6">
    <source>
        <dbReference type="Proteomes" id="UP001221558"/>
    </source>
</evidence>
<protein>
    <submittedName>
        <fullName evidence="5">GH25 family lysozyme</fullName>
    </submittedName>
</protein>
<dbReference type="PROSITE" id="PS51904">
    <property type="entry name" value="GLYCOSYL_HYDROL_F25_2"/>
    <property type="match status" value="1"/>
</dbReference>
<dbReference type="EMBL" id="CP117880">
    <property type="protein sequence ID" value="WDF67245.1"/>
    <property type="molecule type" value="Genomic_DNA"/>
</dbReference>
<dbReference type="SUPFAM" id="SSF51445">
    <property type="entry name" value="(Trans)glycosidases"/>
    <property type="match status" value="1"/>
</dbReference>
<dbReference type="PANTHER" id="PTHR34135">
    <property type="entry name" value="LYSOZYME"/>
    <property type="match status" value="1"/>
</dbReference>
<keyword evidence="6" id="KW-1185">Reference proteome</keyword>
<evidence type="ECO:0000256" key="1">
    <source>
        <dbReference type="ARBA" id="ARBA00010646"/>
    </source>
</evidence>
<organism evidence="5 6">
    <name type="scientific">Sphingobacterium oryzagri</name>
    <dbReference type="NCBI Taxonomy" id="3025669"/>
    <lineage>
        <taxon>Bacteria</taxon>
        <taxon>Pseudomonadati</taxon>
        <taxon>Bacteroidota</taxon>
        <taxon>Sphingobacteriia</taxon>
        <taxon>Sphingobacteriales</taxon>
        <taxon>Sphingobacteriaceae</taxon>
        <taxon>Sphingobacterium</taxon>
    </lineage>
</organism>
<proteinExistence type="inferred from homology"/>
<evidence type="ECO:0000256" key="4">
    <source>
        <dbReference type="SAM" id="Phobius"/>
    </source>
</evidence>
<name>A0ABY7WED5_9SPHI</name>
<dbReference type="Gene3D" id="3.20.20.80">
    <property type="entry name" value="Glycosidases"/>
    <property type="match status" value="1"/>
</dbReference>
<evidence type="ECO:0000313" key="5">
    <source>
        <dbReference type="EMBL" id="WDF67245.1"/>
    </source>
</evidence>
<dbReference type="InterPro" id="IPR017853">
    <property type="entry name" value="GH"/>
</dbReference>
<dbReference type="PANTHER" id="PTHR34135:SF2">
    <property type="entry name" value="LYSOZYME"/>
    <property type="match status" value="1"/>
</dbReference>
<feature type="transmembrane region" description="Helical" evidence="4">
    <location>
        <begin position="21"/>
        <end position="42"/>
    </location>
</feature>
<dbReference type="Proteomes" id="UP001221558">
    <property type="component" value="Chromosome"/>
</dbReference>
<gene>
    <name evidence="5" type="ORF">PQ465_13120</name>
</gene>
<dbReference type="InterPro" id="IPR018077">
    <property type="entry name" value="Glyco_hydro_fam25_subgr"/>
</dbReference>
<dbReference type="SMART" id="SM00641">
    <property type="entry name" value="Glyco_25"/>
    <property type="match status" value="1"/>
</dbReference>
<dbReference type="RefSeq" id="WP_274265975.1">
    <property type="nucleotide sequence ID" value="NZ_CP117880.1"/>
</dbReference>
<comment type="similarity">
    <text evidence="1">Belongs to the glycosyl hydrolase 25 family.</text>
</comment>